<evidence type="ECO:0000313" key="3">
    <source>
        <dbReference type="Proteomes" id="UP000836841"/>
    </source>
</evidence>
<reference evidence="2 3" key="1">
    <citation type="submission" date="2022-03" db="EMBL/GenBank/DDBJ databases">
        <authorList>
            <person name="Nunn A."/>
            <person name="Chopra R."/>
            <person name="Nunn A."/>
            <person name="Contreras Garrido A."/>
        </authorList>
    </citation>
    <scope>NUCLEOTIDE SEQUENCE [LARGE SCALE GENOMIC DNA]</scope>
</reference>
<organism evidence="2 3">
    <name type="scientific">Thlaspi arvense</name>
    <name type="common">Field penny-cress</name>
    <dbReference type="NCBI Taxonomy" id="13288"/>
    <lineage>
        <taxon>Eukaryota</taxon>
        <taxon>Viridiplantae</taxon>
        <taxon>Streptophyta</taxon>
        <taxon>Embryophyta</taxon>
        <taxon>Tracheophyta</taxon>
        <taxon>Spermatophyta</taxon>
        <taxon>Magnoliopsida</taxon>
        <taxon>eudicotyledons</taxon>
        <taxon>Gunneridae</taxon>
        <taxon>Pentapetalae</taxon>
        <taxon>rosids</taxon>
        <taxon>malvids</taxon>
        <taxon>Brassicales</taxon>
        <taxon>Brassicaceae</taxon>
        <taxon>Thlaspideae</taxon>
        <taxon>Thlaspi</taxon>
    </lineage>
</organism>
<name>A0AAU9SK08_THLAR</name>
<feature type="region of interest" description="Disordered" evidence="1">
    <location>
        <begin position="1"/>
        <end position="82"/>
    </location>
</feature>
<keyword evidence="3" id="KW-1185">Reference proteome</keyword>
<dbReference type="Proteomes" id="UP000836841">
    <property type="component" value="Chromosome 5"/>
</dbReference>
<accession>A0AAU9SK08</accession>
<dbReference type="EMBL" id="OU466861">
    <property type="protein sequence ID" value="CAH2065431.1"/>
    <property type="molecule type" value="Genomic_DNA"/>
</dbReference>
<sequence length="136" mass="15542">MLRRSSRPLPPRDARKRFGGAARSIHRSTEEHRFELRNYREQRDQGTENKHEGSDKDSPPQHSAKKVRKGLNFGENANGKDEFNTGISQAVLEEPGEALVEAMESGSQMGERGVEDDQFDSLIFRETLISMTWKIR</sequence>
<feature type="compositionally biased region" description="Basic and acidic residues" evidence="1">
    <location>
        <begin position="27"/>
        <end position="59"/>
    </location>
</feature>
<protein>
    <submittedName>
        <fullName evidence="2">Uncharacterized protein</fullName>
    </submittedName>
</protein>
<evidence type="ECO:0000313" key="2">
    <source>
        <dbReference type="EMBL" id="CAH2065431.1"/>
    </source>
</evidence>
<dbReference type="AlphaFoldDB" id="A0AAU9SK08"/>
<gene>
    <name evidence="2" type="ORF">TAV2_LOCUS17638</name>
</gene>
<evidence type="ECO:0000256" key="1">
    <source>
        <dbReference type="SAM" id="MobiDB-lite"/>
    </source>
</evidence>
<proteinExistence type="predicted"/>